<dbReference type="EMBL" id="KZ671456">
    <property type="protein sequence ID" value="PPR81183.1"/>
    <property type="molecule type" value="Genomic_DNA"/>
</dbReference>
<name>A0A2P5VQU4_GOSBA</name>
<proteinExistence type="predicted"/>
<sequence length="169" mass="18938">MEEDHTQNINPSTLAPKRNKFNIWNTETALKNQQASIQGLKTQISHIAKLISEWPQGSLPSNIESNPRKQLNAITIQDEEGLVEPEPKPSRPSGSTSKPNREIPLMVLSIFPYDTVEVIHPKFGMFTEMLTFGKGKHGLIYRRALGCAHTTGRDTAVRYGCVKAEQHFS</sequence>
<dbReference type="Proteomes" id="UP000239757">
    <property type="component" value="Unassembled WGS sequence"/>
</dbReference>
<organism evidence="2 3">
    <name type="scientific">Gossypium barbadense</name>
    <name type="common">Sea Island cotton</name>
    <name type="synonym">Hibiscus barbadensis</name>
    <dbReference type="NCBI Taxonomy" id="3634"/>
    <lineage>
        <taxon>Eukaryota</taxon>
        <taxon>Viridiplantae</taxon>
        <taxon>Streptophyta</taxon>
        <taxon>Embryophyta</taxon>
        <taxon>Tracheophyta</taxon>
        <taxon>Spermatophyta</taxon>
        <taxon>Magnoliopsida</taxon>
        <taxon>eudicotyledons</taxon>
        <taxon>Gunneridae</taxon>
        <taxon>Pentapetalae</taxon>
        <taxon>rosids</taxon>
        <taxon>malvids</taxon>
        <taxon>Malvales</taxon>
        <taxon>Malvaceae</taxon>
        <taxon>Malvoideae</taxon>
        <taxon>Gossypium</taxon>
    </lineage>
</organism>
<accession>A0A2P5VQU4</accession>
<gene>
    <name evidence="2" type="ORF">GOBAR_AA39531</name>
</gene>
<reference evidence="2 3" key="1">
    <citation type="submission" date="2015-01" db="EMBL/GenBank/DDBJ databases">
        <title>Genome of allotetraploid Gossypium barbadense reveals genomic plasticity and fiber elongation in cotton evolution.</title>
        <authorList>
            <person name="Chen X."/>
            <person name="Liu X."/>
            <person name="Zhao B."/>
            <person name="Zheng H."/>
            <person name="Hu Y."/>
            <person name="Lu G."/>
            <person name="Yang C."/>
            <person name="Chen J."/>
            <person name="Shan C."/>
            <person name="Zhang L."/>
            <person name="Zhou Y."/>
            <person name="Wang L."/>
            <person name="Guo W."/>
            <person name="Bai Y."/>
            <person name="Ruan J."/>
            <person name="Shangguan X."/>
            <person name="Mao Y."/>
            <person name="Jiang J."/>
            <person name="Zhu Y."/>
            <person name="Lei J."/>
            <person name="Kang H."/>
            <person name="Chen S."/>
            <person name="He X."/>
            <person name="Wang R."/>
            <person name="Wang Y."/>
            <person name="Chen J."/>
            <person name="Wang L."/>
            <person name="Yu S."/>
            <person name="Wang B."/>
            <person name="Wei J."/>
            <person name="Song S."/>
            <person name="Lu X."/>
            <person name="Gao Z."/>
            <person name="Gu W."/>
            <person name="Deng X."/>
            <person name="Ma D."/>
            <person name="Wang S."/>
            <person name="Liang W."/>
            <person name="Fang L."/>
            <person name="Cai C."/>
            <person name="Zhu X."/>
            <person name="Zhou B."/>
            <person name="Zhang Y."/>
            <person name="Chen Z."/>
            <person name="Xu S."/>
            <person name="Zhu R."/>
            <person name="Wang S."/>
            <person name="Zhang T."/>
            <person name="Zhao G."/>
        </authorList>
    </citation>
    <scope>NUCLEOTIDE SEQUENCE [LARGE SCALE GENOMIC DNA]</scope>
    <source>
        <strain evidence="3">cv. Xinhai21</strain>
        <tissue evidence="2">Leaf</tissue>
    </source>
</reference>
<feature type="region of interest" description="Disordered" evidence="1">
    <location>
        <begin position="77"/>
        <end position="100"/>
    </location>
</feature>
<protein>
    <submittedName>
        <fullName evidence="2">Uncharacterized protein</fullName>
    </submittedName>
</protein>
<dbReference type="AlphaFoldDB" id="A0A2P5VQU4"/>
<evidence type="ECO:0000313" key="2">
    <source>
        <dbReference type="EMBL" id="PPR81183.1"/>
    </source>
</evidence>
<evidence type="ECO:0000256" key="1">
    <source>
        <dbReference type="SAM" id="MobiDB-lite"/>
    </source>
</evidence>
<evidence type="ECO:0000313" key="3">
    <source>
        <dbReference type="Proteomes" id="UP000239757"/>
    </source>
</evidence>